<feature type="compositionally biased region" description="Polar residues" evidence="1">
    <location>
        <begin position="12"/>
        <end position="31"/>
    </location>
</feature>
<evidence type="ECO:0000313" key="3">
    <source>
        <dbReference type="Proteomes" id="UP000054995"/>
    </source>
</evidence>
<keyword evidence="3" id="KW-1185">Reference proteome</keyword>
<protein>
    <submittedName>
        <fullName evidence="2">Uncharacterized protein</fullName>
    </submittedName>
</protein>
<reference evidence="2 3" key="1">
    <citation type="submission" date="2015-01" db="EMBL/GenBank/DDBJ databases">
        <title>Evolution of Trichinella species and genotypes.</title>
        <authorList>
            <person name="Korhonen P.K."/>
            <person name="Edoardo P."/>
            <person name="Giuseppe L.R."/>
            <person name="Gasser R.B."/>
        </authorList>
    </citation>
    <scope>NUCLEOTIDE SEQUENCE [LARGE SCALE GENOMIC DNA]</scope>
    <source>
        <strain evidence="2">ISS470</strain>
    </source>
</reference>
<accession>A0A0V1G022</accession>
<dbReference type="AlphaFoldDB" id="A0A0V1G022"/>
<gene>
    <name evidence="2" type="ORF">T4D_2432</name>
</gene>
<evidence type="ECO:0000256" key="1">
    <source>
        <dbReference type="SAM" id="MobiDB-lite"/>
    </source>
</evidence>
<feature type="region of interest" description="Disordered" evidence="1">
    <location>
        <begin position="1"/>
        <end position="65"/>
    </location>
</feature>
<evidence type="ECO:0000313" key="2">
    <source>
        <dbReference type="EMBL" id="KRY91655.1"/>
    </source>
</evidence>
<sequence length="90" mass="10294">MIAFGEKPKFGNNLNGENDRQNQISPVFSTNPRRRSRLQSDEGLKMSKLKQGNGEQQSHRSENIIRANEPMEVKCNIEYHRTSAIGYCLV</sequence>
<name>A0A0V1G022_TRIPS</name>
<dbReference type="EMBL" id="JYDT01000012">
    <property type="protein sequence ID" value="KRY91655.1"/>
    <property type="molecule type" value="Genomic_DNA"/>
</dbReference>
<proteinExistence type="predicted"/>
<comment type="caution">
    <text evidence="2">The sequence shown here is derived from an EMBL/GenBank/DDBJ whole genome shotgun (WGS) entry which is preliminary data.</text>
</comment>
<dbReference type="Proteomes" id="UP000054995">
    <property type="component" value="Unassembled WGS sequence"/>
</dbReference>
<organism evidence="2 3">
    <name type="scientific">Trichinella pseudospiralis</name>
    <name type="common">Parasitic roundworm</name>
    <dbReference type="NCBI Taxonomy" id="6337"/>
    <lineage>
        <taxon>Eukaryota</taxon>
        <taxon>Metazoa</taxon>
        <taxon>Ecdysozoa</taxon>
        <taxon>Nematoda</taxon>
        <taxon>Enoplea</taxon>
        <taxon>Dorylaimia</taxon>
        <taxon>Trichinellida</taxon>
        <taxon>Trichinellidae</taxon>
        <taxon>Trichinella</taxon>
    </lineage>
</organism>